<evidence type="ECO:0000313" key="3">
    <source>
        <dbReference type="EMBL" id="ODS33935.1"/>
    </source>
</evidence>
<evidence type="ECO:0000256" key="1">
    <source>
        <dbReference type="PROSITE-ProRule" id="PRU00278"/>
    </source>
</evidence>
<organism evidence="3 4">
    <name type="scientific">Candidatus Scalindua rubra</name>
    <dbReference type="NCBI Taxonomy" id="1872076"/>
    <lineage>
        <taxon>Bacteria</taxon>
        <taxon>Pseudomonadati</taxon>
        <taxon>Planctomycetota</taxon>
        <taxon>Candidatus Brocadiia</taxon>
        <taxon>Candidatus Brocadiales</taxon>
        <taxon>Candidatus Scalinduaceae</taxon>
        <taxon>Candidatus Scalindua</taxon>
    </lineage>
</organism>
<dbReference type="SUPFAM" id="SSF54534">
    <property type="entry name" value="FKBP-like"/>
    <property type="match status" value="1"/>
</dbReference>
<evidence type="ECO:0000313" key="4">
    <source>
        <dbReference type="Proteomes" id="UP000094056"/>
    </source>
</evidence>
<sequence>MATAKARHILVSSKEECDRLKDQIVNGEDFAEIAKEHSQCPSRQKGGDLGEFSPGQMVREFDQVVFSEEVGKVHGPVKTDFGYHLIEITSRTD</sequence>
<dbReference type="Proteomes" id="UP000094056">
    <property type="component" value="Unassembled WGS sequence"/>
</dbReference>
<dbReference type="GO" id="GO:0003755">
    <property type="term" value="F:peptidyl-prolyl cis-trans isomerase activity"/>
    <property type="evidence" value="ECO:0007669"/>
    <property type="project" value="UniProtKB-KW"/>
</dbReference>
<dbReference type="PANTHER" id="PTHR43629:SF2">
    <property type="entry name" value="RHODANESE-LIKE_PPIC DOMAIN-CONTAINING PROTEIN 12, CHLOROPLASTIC"/>
    <property type="match status" value="1"/>
</dbReference>
<accession>A0A1E3XE73</accession>
<dbReference type="PROSITE" id="PS50198">
    <property type="entry name" value="PPIC_PPIASE_2"/>
    <property type="match status" value="1"/>
</dbReference>
<reference evidence="3 4" key="1">
    <citation type="submission" date="2016-07" db="EMBL/GenBank/DDBJ databases">
        <title>Draft genome of Scalindua rubra, obtained from a brine-seawater interface in the Red Sea, sheds light on salt adaptation in anammox bacteria.</title>
        <authorList>
            <person name="Speth D.R."/>
            <person name="Lagkouvardos I."/>
            <person name="Wang Y."/>
            <person name="Qian P.-Y."/>
            <person name="Dutilh B.E."/>
            <person name="Jetten M.S."/>
        </authorList>
    </citation>
    <scope>NUCLEOTIDE SEQUENCE [LARGE SCALE GENOMIC DNA]</scope>
    <source>
        <strain evidence="3">BSI-1</strain>
    </source>
</reference>
<dbReference type="InterPro" id="IPR052204">
    <property type="entry name" value="PpiC/parvulin_rotamase"/>
</dbReference>
<keyword evidence="1 3" id="KW-0413">Isomerase</keyword>
<proteinExistence type="predicted"/>
<dbReference type="Pfam" id="PF00639">
    <property type="entry name" value="Rotamase"/>
    <property type="match status" value="1"/>
</dbReference>
<gene>
    <name evidence="3" type="primary">ppiC</name>
    <name evidence="3" type="ORF">SCARUB_00908</name>
</gene>
<comment type="caution">
    <text evidence="3">The sequence shown here is derived from an EMBL/GenBank/DDBJ whole genome shotgun (WGS) entry which is preliminary data.</text>
</comment>
<protein>
    <submittedName>
        <fullName evidence="3">Peptidyl-prolyl cis-trans isomerase</fullName>
        <ecNumber evidence="3">5.2.1.8</ecNumber>
    </submittedName>
</protein>
<dbReference type="InterPro" id="IPR000297">
    <property type="entry name" value="PPIase_PpiC"/>
</dbReference>
<dbReference type="AlphaFoldDB" id="A0A1E3XE73"/>
<name>A0A1E3XE73_9BACT</name>
<dbReference type="Gene3D" id="3.10.50.40">
    <property type="match status" value="1"/>
</dbReference>
<dbReference type="EMBL" id="MAYW01000016">
    <property type="protein sequence ID" value="ODS33935.1"/>
    <property type="molecule type" value="Genomic_DNA"/>
</dbReference>
<dbReference type="PANTHER" id="PTHR43629">
    <property type="entry name" value="PEPTIDYL-PROLYL CIS-TRANS ISOMERASE"/>
    <property type="match status" value="1"/>
</dbReference>
<evidence type="ECO:0000259" key="2">
    <source>
        <dbReference type="PROSITE" id="PS50198"/>
    </source>
</evidence>
<dbReference type="PATRIC" id="fig|1872076.5.peg.1053"/>
<feature type="domain" description="PpiC" evidence="2">
    <location>
        <begin position="1"/>
        <end position="90"/>
    </location>
</feature>
<keyword evidence="1" id="KW-0697">Rotamase</keyword>
<dbReference type="InterPro" id="IPR046357">
    <property type="entry name" value="PPIase_dom_sf"/>
</dbReference>
<dbReference type="EC" id="5.2.1.8" evidence="3"/>